<feature type="transmembrane region" description="Helical" evidence="2">
    <location>
        <begin position="370"/>
        <end position="392"/>
    </location>
</feature>
<accession>A0AA46TIM6</accession>
<evidence type="ECO:0000256" key="2">
    <source>
        <dbReference type="SAM" id="Phobius"/>
    </source>
</evidence>
<proteinExistence type="predicted"/>
<dbReference type="PANTHER" id="PTHR41771">
    <property type="entry name" value="MEMBRANE PROTEIN-RELATED"/>
    <property type="match status" value="1"/>
</dbReference>
<gene>
    <name evidence="3" type="ORF">L0C25_02905</name>
</gene>
<feature type="compositionally biased region" description="Basic residues" evidence="1">
    <location>
        <begin position="1"/>
        <end position="10"/>
    </location>
</feature>
<dbReference type="Proteomes" id="UP001164390">
    <property type="component" value="Chromosome"/>
</dbReference>
<feature type="transmembrane region" description="Helical" evidence="2">
    <location>
        <begin position="199"/>
        <end position="215"/>
    </location>
</feature>
<keyword evidence="2" id="KW-1133">Transmembrane helix</keyword>
<dbReference type="AlphaFoldDB" id="A0AA46TIM6"/>
<feature type="transmembrane region" description="Helical" evidence="2">
    <location>
        <begin position="150"/>
        <end position="167"/>
    </location>
</feature>
<dbReference type="Pfam" id="PF07907">
    <property type="entry name" value="YibE_F"/>
    <property type="match status" value="1"/>
</dbReference>
<keyword evidence="4" id="KW-1185">Reference proteome</keyword>
<evidence type="ECO:0000313" key="4">
    <source>
        <dbReference type="Proteomes" id="UP001164390"/>
    </source>
</evidence>
<organism evidence="3 4">
    <name type="scientific">Solicola gregarius</name>
    <dbReference type="NCBI Taxonomy" id="2908642"/>
    <lineage>
        <taxon>Bacteria</taxon>
        <taxon>Bacillati</taxon>
        <taxon>Actinomycetota</taxon>
        <taxon>Actinomycetes</taxon>
        <taxon>Propionibacteriales</taxon>
        <taxon>Nocardioidaceae</taxon>
        <taxon>Solicola</taxon>
    </lineage>
</organism>
<sequence length="403" mass="41106">MSHAGGRRRRGDADHGHTHDLSSLSGDGATPSPLIRNTLTGIVVLVGLCAAVAMVVLWPHGDAEKVPEGYAGERVSTTITAIEKCPDSADCLQATAEIDGEATDVRLPVGTGAPAFSVGDKILVNGDGAETAAGSAEPQRSFLDFDRTTPLIWLTVLFVTAVILLSRWKGVASLVSLGVSLLAVTAFVVPALIDGKNPLAVALTAAALIMIVAVYSSQGVNVRSSVALVGTLASLAVAGGIGAVFTQIGNFTGFSDESMKFLVAIIGDVDVSGLLLAGLIIGALGVLDDVTVTQTAAVWEISSADPSATRPEVFAAAMRIGRAHVSATVNTLVLAYVGASLPLLMLMAAIDASARDQILYEGVAQEVVRGLAGSLGIVAAVPITTALATLVATTTRPLEHSEV</sequence>
<keyword evidence="2" id="KW-0812">Transmembrane</keyword>
<dbReference type="RefSeq" id="WP_271634885.1">
    <property type="nucleotide sequence ID" value="NZ_CP094970.1"/>
</dbReference>
<evidence type="ECO:0000313" key="3">
    <source>
        <dbReference type="EMBL" id="UYM06037.1"/>
    </source>
</evidence>
<dbReference type="EMBL" id="CP094970">
    <property type="protein sequence ID" value="UYM06037.1"/>
    <property type="molecule type" value="Genomic_DNA"/>
</dbReference>
<keyword evidence="2" id="KW-0472">Membrane</keyword>
<feature type="region of interest" description="Disordered" evidence="1">
    <location>
        <begin position="1"/>
        <end position="30"/>
    </location>
</feature>
<feature type="transmembrane region" description="Helical" evidence="2">
    <location>
        <begin position="327"/>
        <end position="350"/>
    </location>
</feature>
<feature type="transmembrane region" description="Helical" evidence="2">
    <location>
        <begin position="174"/>
        <end position="193"/>
    </location>
</feature>
<reference evidence="3" key="1">
    <citation type="submission" date="2022-01" db="EMBL/GenBank/DDBJ databases">
        <title>Nocardioidaceae gen. sp. A5X3R13.</title>
        <authorList>
            <person name="Lopez Marin M.A."/>
            <person name="Uhlik O."/>
        </authorList>
    </citation>
    <scope>NUCLEOTIDE SEQUENCE</scope>
    <source>
        <strain evidence="3">A5X3R13</strain>
    </source>
</reference>
<dbReference type="KEGG" id="sgrg:L0C25_02905"/>
<dbReference type="PANTHER" id="PTHR41771:SF1">
    <property type="entry name" value="MEMBRANE PROTEIN"/>
    <property type="match status" value="1"/>
</dbReference>
<protein>
    <submittedName>
        <fullName evidence="3">YibE/F family protein</fullName>
    </submittedName>
</protein>
<feature type="transmembrane region" description="Helical" evidence="2">
    <location>
        <begin position="39"/>
        <end position="58"/>
    </location>
</feature>
<name>A0AA46TIM6_9ACTN</name>
<feature type="compositionally biased region" description="Basic and acidic residues" evidence="1">
    <location>
        <begin position="11"/>
        <end position="20"/>
    </location>
</feature>
<feature type="transmembrane region" description="Helical" evidence="2">
    <location>
        <begin position="261"/>
        <end position="287"/>
    </location>
</feature>
<dbReference type="InterPro" id="IPR012507">
    <property type="entry name" value="YibE_F"/>
</dbReference>
<evidence type="ECO:0000256" key="1">
    <source>
        <dbReference type="SAM" id="MobiDB-lite"/>
    </source>
</evidence>
<feature type="transmembrane region" description="Helical" evidence="2">
    <location>
        <begin position="227"/>
        <end position="249"/>
    </location>
</feature>